<evidence type="ECO:0000313" key="2">
    <source>
        <dbReference type="EMBL" id="KAB7359555.1"/>
    </source>
</evidence>
<evidence type="ECO:0000313" key="5">
    <source>
        <dbReference type="Proteomes" id="UP000460881"/>
    </source>
</evidence>
<dbReference type="AlphaFoldDB" id="A0A6I1DLD1"/>
<evidence type="ECO:0000313" key="4">
    <source>
        <dbReference type="Proteomes" id="UP000430971"/>
    </source>
</evidence>
<evidence type="ECO:0000313" key="3">
    <source>
        <dbReference type="EMBL" id="KAB7395152.1"/>
    </source>
</evidence>
<dbReference type="EMBL" id="WDRC01000008">
    <property type="protein sequence ID" value="KAB7359555.1"/>
    <property type="molecule type" value="Genomic_DNA"/>
</dbReference>
<sequence length="80" mass="8961">MHPRKSACSDPPNHMWHCSHLRLNRSSTDPQPPCNRHLEFRRAVLTLSGDLSPFRGAGTQVSASPKWRNDGGAKPFIPVF</sequence>
<organism evidence="1 4">
    <name type="scientific">Bifidobacterium longum</name>
    <dbReference type="NCBI Taxonomy" id="216816"/>
    <lineage>
        <taxon>Bacteria</taxon>
        <taxon>Bacillati</taxon>
        <taxon>Actinomycetota</taxon>
        <taxon>Actinomycetes</taxon>
        <taxon>Bifidobacteriales</taxon>
        <taxon>Bifidobacteriaceae</taxon>
        <taxon>Bifidobacterium</taxon>
    </lineage>
</organism>
<reference evidence="4 5" key="1">
    <citation type="journal article" date="2019" name="Nat. Med.">
        <title>A library of human gut bacterial isolates paired with longitudinal multiomics data enables mechanistic microbiome research.</title>
        <authorList>
            <person name="Poyet M."/>
            <person name="Groussin M."/>
            <person name="Gibbons S.M."/>
            <person name="Avila-Pacheco J."/>
            <person name="Jiang X."/>
            <person name="Kearney S.M."/>
            <person name="Perrotta A.R."/>
            <person name="Berdy B."/>
            <person name="Zhao S."/>
            <person name="Lieberman T.D."/>
            <person name="Swanson P.K."/>
            <person name="Smith M."/>
            <person name="Roesemann S."/>
            <person name="Alexander J.E."/>
            <person name="Rich S.A."/>
            <person name="Livny J."/>
            <person name="Vlamakis H."/>
            <person name="Clish C."/>
            <person name="Bullock K."/>
            <person name="Deik A."/>
            <person name="Scott J."/>
            <person name="Pierce K.A."/>
            <person name="Xavier R.J."/>
            <person name="Alm E.J."/>
        </authorList>
    </citation>
    <scope>NUCLEOTIDE SEQUENCE [LARGE SCALE GENOMIC DNA]</scope>
    <source>
        <strain evidence="3 6">BIOML-A37</strain>
        <strain evidence="2 5">BIOML-A55</strain>
        <strain evidence="1 4">BIOML-A65</strain>
    </source>
</reference>
<protein>
    <submittedName>
        <fullName evidence="1">Uncharacterized protein</fullName>
    </submittedName>
</protein>
<dbReference type="Proteomes" id="UP000468842">
    <property type="component" value="Unassembled WGS sequence"/>
</dbReference>
<proteinExistence type="predicted"/>
<comment type="caution">
    <text evidence="1">The sequence shown here is derived from an EMBL/GenBank/DDBJ whole genome shotgun (WGS) entry which is preliminary data.</text>
</comment>
<gene>
    <name evidence="3" type="ORF">GBB40_06095</name>
    <name evidence="2" type="ORF">GBB63_03930</name>
    <name evidence="1" type="ORF">GBB73_04285</name>
</gene>
<dbReference type="EMBL" id="WDQK01000011">
    <property type="protein sequence ID" value="KAB7395152.1"/>
    <property type="molecule type" value="Genomic_DNA"/>
</dbReference>
<dbReference type="Proteomes" id="UP000430971">
    <property type="component" value="Unassembled WGS sequence"/>
</dbReference>
<evidence type="ECO:0000313" key="6">
    <source>
        <dbReference type="Proteomes" id="UP000468842"/>
    </source>
</evidence>
<accession>A0A6I1DLD1</accession>
<name>A0A6I1DLD1_BIFLN</name>
<dbReference type="EMBL" id="WDRM01000008">
    <property type="protein sequence ID" value="KAB7338543.1"/>
    <property type="molecule type" value="Genomic_DNA"/>
</dbReference>
<dbReference type="Proteomes" id="UP000460881">
    <property type="component" value="Unassembled WGS sequence"/>
</dbReference>
<evidence type="ECO:0000313" key="1">
    <source>
        <dbReference type="EMBL" id="KAB7338543.1"/>
    </source>
</evidence>